<dbReference type="PROSITE" id="PS51257">
    <property type="entry name" value="PROKAR_LIPOPROTEIN"/>
    <property type="match status" value="1"/>
</dbReference>
<gene>
    <name evidence="2" type="ORF">BSAL_02090</name>
</gene>
<evidence type="ECO:0000313" key="2">
    <source>
        <dbReference type="EMBL" id="CUG90298.1"/>
    </source>
</evidence>
<keyword evidence="1" id="KW-0732">Signal</keyword>
<dbReference type="EMBL" id="CYKH01001810">
    <property type="protein sequence ID" value="CUG90298.1"/>
    <property type="molecule type" value="Genomic_DNA"/>
</dbReference>
<protein>
    <submittedName>
        <fullName evidence="2">ABC transporter, putative</fullName>
    </submittedName>
</protein>
<name>A0A0S4JFD2_BODSA</name>
<dbReference type="AlphaFoldDB" id="A0A0S4JFD2"/>
<keyword evidence="3" id="KW-1185">Reference proteome</keyword>
<proteinExistence type="predicted"/>
<reference evidence="3" key="1">
    <citation type="submission" date="2015-09" db="EMBL/GenBank/DDBJ databases">
        <authorList>
            <consortium name="Pathogen Informatics"/>
        </authorList>
    </citation>
    <scope>NUCLEOTIDE SEQUENCE [LARGE SCALE GENOMIC DNA]</scope>
    <source>
        <strain evidence="3">Lake Konstanz</strain>
    </source>
</reference>
<evidence type="ECO:0000256" key="1">
    <source>
        <dbReference type="SAM" id="SignalP"/>
    </source>
</evidence>
<dbReference type="Proteomes" id="UP000051952">
    <property type="component" value="Unassembled WGS sequence"/>
</dbReference>
<sequence length="337" mass="35507">MIVTSKRVRCTLWPTALGVVLLPVMILSCCCVAAASSTTHVVQNLPCQMYDPVTLLPAICSAAELANDTTYLLSSCNASSSSDSSTSSSGGDAALWPPFLTCPGLASHHAVLHTINIVFDGAQSSTNSKNEGPLLPCPIILCSAADLFHVNVEISNCHWNLSLPIIESTSQQLSDIKLVPLWTASLYNTTISYVNTTFTRDSALEVPPFAVVGAMEYVDFKIDLMSFRGFVGGGSSSLLPAAASATSSPARNRNNNVEASIVGPLVNVINGTGVVIPGMPGPTSAINVTQHFFHNPPFFLFLYNHAFCNNIPPKNFFGVPYCGGTGSNLGGTEFGGI</sequence>
<dbReference type="VEuPathDB" id="TriTrypDB:BSAL_02090"/>
<feature type="non-terminal residue" evidence="2">
    <location>
        <position position="337"/>
    </location>
</feature>
<feature type="chain" id="PRO_5006622424" evidence="1">
    <location>
        <begin position="36"/>
        <end position="337"/>
    </location>
</feature>
<feature type="signal peptide" evidence="1">
    <location>
        <begin position="1"/>
        <end position="35"/>
    </location>
</feature>
<accession>A0A0S4JFD2</accession>
<evidence type="ECO:0000313" key="3">
    <source>
        <dbReference type="Proteomes" id="UP000051952"/>
    </source>
</evidence>
<organism evidence="2 3">
    <name type="scientific">Bodo saltans</name>
    <name type="common">Flagellated protozoan</name>
    <dbReference type="NCBI Taxonomy" id="75058"/>
    <lineage>
        <taxon>Eukaryota</taxon>
        <taxon>Discoba</taxon>
        <taxon>Euglenozoa</taxon>
        <taxon>Kinetoplastea</taxon>
        <taxon>Metakinetoplastina</taxon>
        <taxon>Eubodonida</taxon>
        <taxon>Bodonidae</taxon>
        <taxon>Bodo</taxon>
    </lineage>
</organism>